<dbReference type="Gene3D" id="3.90.550.10">
    <property type="entry name" value="Spore Coat Polysaccharide Biosynthesis Protein SpsA, Chain A"/>
    <property type="match status" value="1"/>
</dbReference>
<protein>
    <submittedName>
        <fullName evidence="3">Glycosyl transferase, family 2</fullName>
    </submittedName>
</protein>
<evidence type="ECO:0000313" key="4">
    <source>
        <dbReference type="Proteomes" id="UP000214646"/>
    </source>
</evidence>
<dbReference type="SUPFAM" id="SSF53448">
    <property type="entry name" value="Nucleotide-diphospho-sugar transferases"/>
    <property type="match status" value="1"/>
</dbReference>
<dbReference type="InterPro" id="IPR029044">
    <property type="entry name" value="Nucleotide-diphossugar_trans"/>
</dbReference>
<gene>
    <name evidence="3" type="ORF">FRUB_03297</name>
</gene>
<keyword evidence="3" id="KW-0808">Transferase</keyword>
<comment type="caution">
    <text evidence="3">The sequence shown here is derived from an EMBL/GenBank/DDBJ whole genome shotgun (WGS) entry which is preliminary data.</text>
</comment>
<feature type="compositionally biased region" description="Basic and acidic residues" evidence="1">
    <location>
        <begin position="257"/>
        <end position="267"/>
    </location>
</feature>
<organism evidence="3 4">
    <name type="scientific">Fimbriiglobus ruber</name>
    <dbReference type="NCBI Taxonomy" id="1908690"/>
    <lineage>
        <taxon>Bacteria</taxon>
        <taxon>Pseudomonadati</taxon>
        <taxon>Planctomycetota</taxon>
        <taxon>Planctomycetia</taxon>
        <taxon>Gemmatales</taxon>
        <taxon>Gemmataceae</taxon>
        <taxon>Fimbriiglobus</taxon>
    </lineage>
</organism>
<dbReference type="PANTHER" id="PTHR10859:SF91">
    <property type="entry name" value="DOLICHYL-PHOSPHATE BETA-GLUCOSYLTRANSFERASE"/>
    <property type="match status" value="1"/>
</dbReference>
<feature type="region of interest" description="Disordered" evidence="1">
    <location>
        <begin position="246"/>
        <end position="267"/>
    </location>
</feature>
<evidence type="ECO:0000313" key="3">
    <source>
        <dbReference type="EMBL" id="OWK43698.1"/>
    </source>
</evidence>
<reference evidence="4" key="1">
    <citation type="submission" date="2017-06" db="EMBL/GenBank/DDBJ databases">
        <title>Genome analysis of Fimbriiglobus ruber SP5, the first member of the order Planctomycetales with confirmed chitinolytic capability.</title>
        <authorList>
            <person name="Ravin N.V."/>
            <person name="Rakitin A.L."/>
            <person name="Ivanova A.A."/>
            <person name="Beletsky A.V."/>
            <person name="Kulichevskaya I.S."/>
            <person name="Mardanov A.V."/>
            <person name="Dedysh S.N."/>
        </authorList>
    </citation>
    <scope>NUCLEOTIDE SEQUENCE [LARGE SCALE GENOMIC DNA]</scope>
    <source>
        <strain evidence="4">SP5</strain>
    </source>
</reference>
<dbReference type="Pfam" id="PF00535">
    <property type="entry name" value="Glycos_transf_2"/>
    <property type="match status" value="1"/>
</dbReference>
<sequence length="267" mass="29407">MFPAYNPGPAVEQTWLAAREFLRAQPSPWEILFVCDGCTDGTQERLEKLGATTGESRIRVVGYAPNRGKGYAVRYGLLAARGRWRVFTDVDLAYRFEDVVRLADELRAGADVAIASREHPDSVIQLPPRHLAYAYRRRLQSKVFGKVARTILPLTQLDTQAGLKGMSASVAEQLLPSLTCSGFGFDCELLTACARYNIAVTEVPVCVRYEDTASTTGMGSTVRMLREIWQIRRVWRKNGFPPPARVGADSLPGIPADHGDPGHSKAA</sequence>
<dbReference type="Proteomes" id="UP000214646">
    <property type="component" value="Unassembled WGS sequence"/>
</dbReference>
<keyword evidence="4" id="KW-1185">Reference proteome</keyword>
<dbReference type="PANTHER" id="PTHR10859">
    <property type="entry name" value="GLYCOSYL TRANSFERASE"/>
    <property type="match status" value="1"/>
</dbReference>
<accession>A0A225DYS9</accession>
<dbReference type="EMBL" id="NIDE01000004">
    <property type="protein sequence ID" value="OWK43698.1"/>
    <property type="molecule type" value="Genomic_DNA"/>
</dbReference>
<dbReference type="GO" id="GO:0006487">
    <property type="term" value="P:protein N-linked glycosylation"/>
    <property type="evidence" value="ECO:0007669"/>
    <property type="project" value="TreeGrafter"/>
</dbReference>
<dbReference type="InterPro" id="IPR001173">
    <property type="entry name" value="Glyco_trans_2-like"/>
</dbReference>
<dbReference type="GO" id="GO:0016740">
    <property type="term" value="F:transferase activity"/>
    <property type="evidence" value="ECO:0007669"/>
    <property type="project" value="UniProtKB-KW"/>
</dbReference>
<proteinExistence type="predicted"/>
<feature type="domain" description="Glycosyltransferase 2-like" evidence="2">
    <location>
        <begin position="3"/>
        <end position="173"/>
    </location>
</feature>
<name>A0A225DYS9_9BACT</name>
<evidence type="ECO:0000259" key="2">
    <source>
        <dbReference type="Pfam" id="PF00535"/>
    </source>
</evidence>
<evidence type="ECO:0000256" key="1">
    <source>
        <dbReference type="SAM" id="MobiDB-lite"/>
    </source>
</evidence>
<dbReference type="AlphaFoldDB" id="A0A225DYS9"/>